<sequence length="57" mass="6437">MVFTLPSFGFFLFRTAALEVVAAILKKRLHGSDVRESVACCNAGLWRRCCSDVLHRH</sequence>
<evidence type="ECO:0000313" key="2">
    <source>
        <dbReference type="Proteomes" id="UP000091857"/>
    </source>
</evidence>
<protein>
    <submittedName>
        <fullName evidence="1">Uncharacterized protein</fullName>
    </submittedName>
</protein>
<gene>
    <name evidence="1" type="ORF">MANES_15G057501v8</name>
</gene>
<dbReference type="Proteomes" id="UP000091857">
    <property type="component" value="Chromosome 15"/>
</dbReference>
<comment type="caution">
    <text evidence="1">The sequence shown here is derived from an EMBL/GenBank/DDBJ whole genome shotgun (WGS) entry which is preliminary data.</text>
</comment>
<evidence type="ECO:0000313" key="1">
    <source>
        <dbReference type="EMBL" id="KAG8636911.1"/>
    </source>
</evidence>
<reference evidence="2" key="1">
    <citation type="journal article" date="2016" name="Nat. Biotechnol.">
        <title>Sequencing wild and cultivated cassava and related species reveals extensive interspecific hybridization and genetic diversity.</title>
        <authorList>
            <person name="Bredeson J.V."/>
            <person name="Lyons J.B."/>
            <person name="Prochnik S.E."/>
            <person name="Wu G.A."/>
            <person name="Ha C.M."/>
            <person name="Edsinger-Gonzales E."/>
            <person name="Grimwood J."/>
            <person name="Schmutz J."/>
            <person name="Rabbi I.Y."/>
            <person name="Egesi C."/>
            <person name="Nauluvula P."/>
            <person name="Lebot V."/>
            <person name="Ndunguru J."/>
            <person name="Mkamilo G."/>
            <person name="Bart R.S."/>
            <person name="Setter T.L."/>
            <person name="Gleadow R.M."/>
            <person name="Kulakow P."/>
            <person name="Ferguson M.E."/>
            <person name="Rounsley S."/>
            <person name="Rokhsar D.S."/>
        </authorList>
    </citation>
    <scope>NUCLEOTIDE SEQUENCE [LARGE SCALE GENOMIC DNA]</scope>
    <source>
        <strain evidence="2">cv. AM560-2</strain>
    </source>
</reference>
<accession>A0ACB7GDX3</accession>
<dbReference type="EMBL" id="CM004401">
    <property type="protein sequence ID" value="KAG8636911.1"/>
    <property type="molecule type" value="Genomic_DNA"/>
</dbReference>
<organism evidence="1 2">
    <name type="scientific">Manihot esculenta</name>
    <name type="common">Cassava</name>
    <name type="synonym">Jatropha manihot</name>
    <dbReference type="NCBI Taxonomy" id="3983"/>
    <lineage>
        <taxon>Eukaryota</taxon>
        <taxon>Viridiplantae</taxon>
        <taxon>Streptophyta</taxon>
        <taxon>Embryophyta</taxon>
        <taxon>Tracheophyta</taxon>
        <taxon>Spermatophyta</taxon>
        <taxon>Magnoliopsida</taxon>
        <taxon>eudicotyledons</taxon>
        <taxon>Gunneridae</taxon>
        <taxon>Pentapetalae</taxon>
        <taxon>rosids</taxon>
        <taxon>fabids</taxon>
        <taxon>Malpighiales</taxon>
        <taxon>Euphorbiaceae</taxon>
        <taxon>Crotonoideae</taxon>
        <taxon>Manihoteae</taxon>
        <taxon>Manihot</taxon>
    </lineage>
</organism>
<name>A0ACB7GDX3_MANES</name>
<proteinExistence type="predicted"/>
<keyword evidence="2" id="KW-1185">Reference proteome</keyword>